<dbReference type="PANTHER" id="PTHR33356:SF17">
    <property type="entry name" value="TPX2 CENTRAL DOMAIN-CONTAINING PROTEIN"/>
    <property type="match status" value="1"/>
</dbReference>
<organism evidence="1 2">
    <name type="scientific">Salvia divinorum</name>
    <name type="common">Maria pastora</name>
    <name type="synonym">Diviner's sage</name>
    <dbReference type="NCBI Taxonomy" id="28513"/>
    <lineage>
        <taxon>Eukaryota</taxon>
        <taxon>Viridiplantae</taxon>
        <taxon>Streptophyta</taxon>
        <taxon>Embryophyta</taxon>
        <taxon>Tracheophyta</taxon>
        <taxon>Spermatophyta</taxon>
        <taxon>Magnoliopsida</taxon>
        <taxon>eudicotyledons</taxon>
        <taxon>Gunneridae</taxon>
        <taxon>Pentapetalae</taxon>
        <taxon>asterids</taxon>
        <taxon>lamiids</taxon>
        <taxon>Lamiales</taxon>
        <taxon>Lamiaceae</taxon>
        <taxon>Nepetoideae</taxon>
        <taxon>Mentheae</taxon>
        <taxon>Salviinae</taxon>
        <taxon>Salvia</taxon>
        <taxon>Salvia subgen. Calosphace</taxon>
    </lineage>
</organism>
<name>A0ABD1FX66_SALDI</name>
<reference evidence="1 2" key="1">
    <citation type="submission" date="2024-06" db="EMBL/GenBank/DDBJ databases">
        <title>A chromosome level genome sequence of Diviner's sage (Salvia divinorum).</title>
        <authorList>
            <person name="Ford S.A."/>
            <person name="Ro D.-K."/>
            <person name="Ness R.W."/>
            <person name="Phillips M.A."/>
        </authorList>
    </citation>
    <scope>NUCLEOTIDE SEQUENCE [LARGE SCALE GENOMIC DNA]</scope>
    <source>
        <strain evidence="1">SAF-2024a</strain>
        <tissue evidence="1">Leaf</tissue>
    </source>
</reference>
<evidence type="ECO:0000313" key="2">
    <source>
        <dbReference type="Proteomes" id="UP001567538"/>
    </source>
</evidence>
<evidence type="ECO:0000313" key="1">
    <source>
        <dbReference type="EMBL" id="KAL1535569.1"/>
    </source>
</evidence>
<comment type="caution">
    <text evidence="1">The sequence shown here is derived from an EMBL/GenBank/DDBJ whole genome shotgun (WGS) entry which is preliminary data.</text>
</comment>
<dbReference type="AlphaFoldDB" id="A0ABD1FX66"/>
<protein>
    <submittedName>
        <fullName evidence="1">Uncharacterized protein</fullName>
    </submittedName>
</protein>
<accession>A0ABD1FX66</accession>
<dbReference type="Proteomes" id="UP001567538">
    <property type="component" value="Unassembled WGS sequence"/>
</dbReference>
<dbReference type="EMBL" id="JBEAFC010000011">
    <property type="protein sequence ID" value="KAL1535569.1"/>
    <property type="molecule type" value="Genomic_DNA"/>
</dbReference>
<dbReference type="PANTHER" id="PTHR33356">
    <property type="entry name" value="TIP41-LIKE PROTEIN"/>
    <property type="match status" value="1"/>
</dbReference>
<proteinExistence type="predicted"/>
<keyword evidence="2" id="KW-1185">Reference proteome</keyword>
<sequence length="250" mass="27252">MAGDDGVEGAGYWLPSEFLTDDDFVIDKENFNSERFPTDFPCNFQTQKFYALQSNNGGPYDAVGDLVYLAAGQVAKLNLNPAPPPAVYRNTSVAQFENNGPRAVRGGGMGHAPWAPHRGRAAHGGGGAAPAKACAGTGVFLPRRYDTTAVNSHSSAAPRRSLASPFQGRETAQIHTKPLLSHFVEHETQPLPQPKISGGFTSDHYSALARRRALVLLLLQQRSRRYRTPVAERPQMIGCDHGRLPPEWTY</sequence>
<gene>
    <name evidence="1" type="ORF">AAHA92_28332</name>
</gene>